<sequence>MRTCSVFYCRVFLLVIYSIQALLVPSHAVAESGGSQNRLVIGTWHLPSQALPRALDIDGAKRWLRVGVQPSVLLTFNITRKNFIGHCKVINSANYGIYDQLTQVEGRNAKPFVSPPFVNARTSFVSTADFKQGEHATYVKVGFLTCCGNRCKNLTSQEAQSSWRHDYKPYDNIIAFDSIRVDQPAPFQGLWFDEEVRLYYKQPEYYSRQYGGSSQPHLNRLWDRENQSRSMSNLVTCAHPPGLDCNGIEGFDEIYAKAPAAKMEIDILADEIAARTNGLVAKVPIKSLERAQNKIINDYGGDPTRISDLARNTIIVSQDKIPAVAALLRTKGASVKVIDGARDPLGYSGINSKIETRIGLTGEIQVNSPEMIYAKEAPEIARILLGEVTYDSIEEWAPVKGGKGHIYYERWRSLEVDDPRRKEIESESKNYYNKIRPIVMPFEKSSNLDAKDIYIDYPYESVMFRRGGKKRKIFRKFYGESESSDFVPHDNRLFNDALLYGEAISRELYLKGKEEGN</sequence>
<name>A0ABV4NQF0_9GAMM</name>
<dbReference type="Proteomes" id="UP001569414">
    <property type="component" value="Unassembled WGS sequence"/>
</dbReference>
<comment type="caution">
    <text evidence="2">The sequence shown here is derived from an EMBL/GenBank/DDBJ whole genome shotgun (WGS) entry which is preliminary data.</text>
</comment>
<accession>A0ABV4NQF0</accession>
<keyword evidence="3" id="KW-1185">Reference proteome</keyword>
<evidence type="ECO:0000256" key="1">
    <source>
        <dbReference type="SAM" id="SignalP"/>
    </source>
</evidence>
<dbReference type="Pfam" id="PF24154">
    <property type="entry name" value="Tis1_ImmP"/>
    <property type="match status" value="1"/>
</dbReference>
<reference evidence="2 3" key="1">
    <citation type="submission" date="2024-08" db="EMBL/GenBank/DDBJ databases">
        <authorList>
            <person name="Ishaq N."/>
        </authorList>
    </citation>
    <scope>NUCLEOTIDE SEQUENCE [LARGE SCALE GENOMIC DNA]</scope>
    <source>
        <strain evidence="2 3">JCM 30400</strain>
    </source>
</reference>
<proteinExistence type="predicted"/>
<dbReference type="RefSeq" id="WP_371844092.1">
    <property type="nucleotide sequence ID" value="NZ_JBGMEL010000013.1"/>
</dbReference>
<evidence type="ECO:0000313" key="3">
    <source>
        <dbReference type="Proteomes" id="UP001569414"/>
    </source>
</evidence>
<gene>
    <name evidence="2" type="ORF">ACCI51_13700</name>
</gene>
<dbReference type="InterPro" id="IPR056206">
    <property type="entry name" value="Tis1_ImmP"/>
</dbReference>
<protein>
    <submittedName>
        <fullName evidence="2">Uncharacterized protein</fullName>
    </submittedName>
</protein>
<dbReference type="EMBL" id="JBGMEL010000013">
    <property type="protein sequence ID" value="MFA0791608.1"/>
    <property type="molecule type" value="Genomic_DNA"/>
</dbReference>
<keyword evidence="1" id="KW-0732">Signal</keyword>
<organism evidence="2 3">
    <name type="scientific">Microbulbifer echini</name>
    <dbReference type="NCBI Taxonomy" id="1529067"/>
    <lineage>
        <taxon>Bacteria</taxon>
        <taxon>Pseudomonadati</taxon>
        <taxon>Pseudomonadota</taxon>
        <taxon>Gammaproteobacteria</taxon>
        <taxon>Cellvibrionales</taxon>
        <taxon>Microbulbiferaceae</taxon>
        <taxon>Microbulbifer</taxon>
    </lineage>
</organism>
<feature type="signal peptide" evidence="1">
    <location>
        <begin position="1"/>
        <end position="30"/>
    </location>
</feature>
<evidence type="ECO:0000313" key="2">
    <source>
        <dbReference type="EMBL" id="MFA0791608.1"/>
    </source>
</evidence>
<feature type="chain" id="PRO_5046908691" evidence="1">
    <location>
        <begin position="31"/>
        <end position="517"/>
    </location>
</feature>